<dbReference type="InterPro" id="IPR000679">
    <property type="entry name" value="Znf_GATA"/>
</dbReference>
<sequence>MAAAHSAAQRSGYSLPPPPSPYNDDLRLPSIKDLHFPYPNRHRQEPPQASDNPPPPAYDPSPSPVHERSARHSQTWNRPPHHAAHPPVAPPSSNHVHQPHPQHHAPPSSPGHEAPLRHQEYAPRHENDGYATPGIPLSAQTTPIPGSVISGPGMRGDEYHQHASSKRLRANNRTPVIRDSRNSSGTYSYSSYSTGIPPPSPYHQTSPVSAVHPPTHPGQHSSPPSTEGSSQQQHPTYATYQTPYIPPSRPTNTNTGQSAPVSSVQHSAPPPPPPSHHTPHSAPYPSPTHASSHWEPPSGQQPPTQPPVPPVPQQSHNHPPQHYHHPPPVPTAPTPAPPASHHAPPPQYSQHMHPIPPPPPPHAPTHSHSHPPPPPPPEPPSYQQPVHVQQQPAPQQINQRTTAINPAQLDARGSYTPGNPSVSTTAHERSFAPDPTMVELADLCSSLYDFASRYAQLHGAMPHVVPQSQEIVAMSAHAHNVVRLLEELRRESMDDEHIKNDSDSASVDDHRPPKRPWEDMAQDGHVEGDSSINYDEYDDVSVPGQSTAEQDMELIRTKRATTTAGASSNTSQPKSKYRKRSRATPPGRCHSCNIRETPEWRRGPDGARTLCNACGLHYAKLMRKQNKMNPGPNGEPPPPIDMEMLRASTRAAEAEKSNRSKTEEIVSSTAMAHHQGFFQVMTPSIQEQVPASSPTAESSHISEQQQPIPPPPTSSGTNSSLPPLPWSATPSLGRTYAPEQVQQSFVRSSIQDPSSR</sequence>
<dbReference type="SUPFAM" id="SSF57716">
    <property type="entry name" value="Glucocorticoid receptor-like (DNA-binding domain)"/>
    <property type="match status" value="1"/>
</dbReference>
<accession>V2X844</accession>
<feature type="compositionally biased region" description="Polar residues" evidence="7">
    <location>
        <begin position="740"/>
        <end position="756"/>
    </location>
</feature>
<dbReference type="InterPro" id="IPR013088">
    <property type="entry name" value="Znf_NHR/GATA"/>
</dbReference>
<feature type="region of interest" description="Disordered" evidence="7">
    <location>
        <begin position="1"/>
        <end position="430"/>
    </location>
</feature>
<feature type="compositionally biased region" description="Polar residues" evidence="7">
    <location>
        <begin position="416"/>
        <end position="425"/>
    </location>
</feature>
<keyword evidence="4" id="KW-0805">Transcription regulation</keyword>
<keyword evidence="2 6" id="KW-0863">Zinc-finger</keyword>
<dbReference type="EMBL" id="AWSO01000086">
    <property type="protein sequence ID" value="ESK95358.1"/>
    <property type="molecule type" value="Genomic_DNA"/>
</dbReference>
<evidence type="ECO:0000256" key="1">
    <source>
        <dbReference type="ARBA" id="ARBA00022723"/>
    </source>
</evidence>
<feature type="compositionally biased region" description="Polar residues" evidence="7">
    <location>
        <begin position="686"/>
        <end position="696"/>
    </location>
</feature>
<dbReference type="AlphaFoldDB" id="V2X844"/>
<protein>
    <submittedName>
        <fullName evidence="9">Gata-type sexual development transcription factor</fullName>
    </submittedName>
</protein>
<feature type="compositionally biased region" description="Pro residues" evidence="7">
    <location>
        <begin position="52"/>
        <end position="63"/>
    </location>
</feature>
<feature type="compositionally biased region" description="Low complexity" evidence="7">
    <location>
        <begin position="697"/>
        <end position="706"/>
    </location>
</feature>
<dbReference type="PANTHER" id="PTHR47172:SF24">
    <property type="entry name" value="GATA ZINC FINGER DOMAIN-CONTAINING PROTEIN 14-RELATED"/>
    <property type="match status" value="1"/>
</dbReference>
<feature type="compositionally biased region" description="Pro residues" evidence="7">
    <location>
        <begin position="326"/>
        <end position="347"/>
    </location>
</feature>
<reference evidence="9 10" key="1">
    <citation type="journal article" date="2014" name="BMC Genomics">
        <title>Genome and secretome analysis of the hemibiotrophic fungal pathogen, Moniliophthora roreri, which causes frosty pod rot disease of cacao: mechanisms of the biotrophic and necrotrophic phases.</title>
        <authorList>
            <person name="Meinhardt L.W."/>
            <person name="Costa G.G.L."/>
            <person name="Thomazella D.P.T."/>
            <person name="Teixeira P.J.P.L."/>
            <person name="Carazzolle M.F."/>
            <person name="Schuster S.C."/>
            <person name="Carlson J.E."/>
            <person name="Guiltinan M.J."/>
            <person name="Mieczkowski P."/>
            <person name="Farmer A."/>
            <person name="Ramaraj T."/>
            <person name="Crozier J."/>
            <person name="Davis R.E."/>
            <person name="Shao J."/>
            <person name="Melnick R.L."/>
            <person name="Pereira G.A.G."/>
            <person name="Bailey B.A."/>
        </authorList>
    </citation>
    <scope>NUCLEOTIDE SEQUENCE [LARGE SCALE GENOMIC DNA]</scope>
    <source>
        <strain evidence="9 10">MCA 2997</strain>
    </source>
</reference>
<feature type="compositionally biased region" description="Low complexity" evidence="7">
    <location>
        <begin position="257"/>
        <end position="267"/>
    </location>
</feature>
<gene>
    <name evidence="9" type="ORF">Moror_3883</name>
</gene>
<feature type="compositionally biased region" description="Basic and acidic residues" evidence="7">
    <location>
        <begin position="24"/>
        <end position="35"/>
    </location>
</feature>
<dbReference type="PROSITE" id="PS00344">
    <property type="entry name" value="GATA_ZN_FINGER_1"/>
    <property type="match status" value="1"/>
</dbReference>
<dbReference type="Gene3D" id="3.30.50.10">
    <property type="entry name" value="Erythroid Transcription Factor GATA-1, subunit A"/>
    <property type="match status" value="1"/>
</dbReference>
<feature type="region of interest" description="Disordered" evidence="7">
    <location>
        <begin position="494"/>
        <end position="604"/>
    </location>
</feature>
<feature type="compositionally biased region" description="Basic and acidic residues" evidence="7">
    <location>
        <begin position="114"/>
        <end position="128"/>
    </location>
</feature>
<dbReference type="CDD" id="cd00202">
    <property type="entry name" value="ZnF_GATA"/>
    <property type="match status" value="1"/>
</dbReference>
<feature type="compositionally biased region" description="Pro residues" evidence="7">
    <location>
        <begin position="370"/>
        <end position="382"/>
    </location>
</feature>
<comment type="caution">
    <text evidence="9">The sequence shown here is derived from an EMBL/GenBank/DDBJ whole genome shotgun (WGS) entry which is preliminary data.</text>
</comment>
<evidence type="ECO:0000256" key="6">
    <source>
        <dbReference type="PROSITE-ProRule" id="PRU00094"/>
    </source>
</evidence>
<evidence type="ECO:0000256" key="3">
    <source>
        <dbReference type="ARBA" id="ARBA00022833"/>
    </source>
</evidence>
<dbReference type="Pfam" id="PF00320">
    <property type="entry name" value="GATA"/>
    <property type="match status" value="1"/>
</dbReference>
<evidence type="ECO:0000256" key="4">
    <source>
        <dbReference type="ARBA" id="ARBA00023015"/>
    </source>
</evidence>
<evidence type="ECO:0000256" key="7">
    <source>
        <dbReference type="SAM" id="MobiDB-lite"/>
    </source>
</evidence>
<dbReference type="Proteomes" id="UP000017559">
    <property type="component" value="Unassembled WGS sequence"/>
</dbReference>
<feature type="compositionally biased region" description="Basic and acidic residues" evidence="7">
    <location>
        <begin position="494"/>
        <end position="528"/>
    </location>
</feature>
<dbReference type="KEGG" id="mrr:Moror_3883"/>
<keyword evidence="10" id="KW-1185">Reference proteome</keyword>
<dbReference type="HOGENOM" id="CLU_021369_1_0_1"/>
<feature type="compositionally biased region" description="Low complexity" evidence="7">
    <location>
        <begin position="560"/>
        <end position="571"/>
    </location>
</feature>
<evidence type="ECO:0000313" key="9">
    <source>
        <dbReference type="EMBL" id="ESK95358.1"/>
    </source>
</evidence>
<feature type="compositionally biased region" description="Pro residues" evidence="7">
    <location>
        <begin position="268"/>
        <end position="286"/>
    </location>
</feature>
<feature type="compositionally biased region" description="Pro residues" evidence="7">
    <location>
        <begin position="354"/>
        <end position="363"/>
    </location>
</feature>
<feature type="region of interest" description="Disordered" evidence="7">
    <location>
        <begin position="686"/>
        <end position="756"/>
    </location>
</feature>
<dbReference type="PROSITE" id="PS50114">
    <property type="entry name" value="GATA_ZN_FINGER_2"/>
    <property type="match status" value="1"/>
</dbReference>
<proteinExistence type="predicted"/>
<keyword evidence="1" id="KW-0479">Metal-binding</keyword>
<dbReference type="GO" id="GO:0043565">
    <property type="term" value="F:sequence-specific DNA binding"/>
    <property type="evidence" value="ECO:0007669"/>
    <property type="project" value="InterPro"/>
</dbReference>
<dbReference type="GO" id="GO:0008270">
    <property type="term" value="F:zinc ion binding"/>
    <property type="evidence" value="ECO:0007669"/>
    <property type="project" value="UniProtKB-KW"/>
</dbReference>
<feature type="compositionally biased region" description="Low complexity" evidence="7">
    <location>
        <begin position="383"/>
        <end position="399"/>
    </location>
</feature>
<feature type="compositionally biased region" description="Polar residues" evidence="7">
    <location>
        <begin position="218"/>
        <end position="242"/>
    </location>
</feature>
<dbReference type="SMART" id="SM00401">
    <property type="entry name" value="ZnF_GATA"/>
    <property type="match status" value="1"/>
</dbReference>
<name>V2X844_MONRO</name>
<evidence type="ECO:0000313" key="10">
    <source>
        <dbReference type="Proteomes" id="UP000017559"/>
    </source>
</evidence>
<dbReference type="OrthoDB" id="2162994at2759"/>
<evidence type="ECO:0000259" key="8">
    <source>
        <dbReference type="PROSITE" id="PS50114"/>
    </source>
</evidence>
<evidence type="ECO:0000256" key="5">
    <source>
        <dbReference type="ARBA" id="ARBA00023163"/>
    </source>
</evidence>
<organism evidence="9 10">
    <name type="scientific">Moniliophthora roreri (strain MCA 2997)</name>
    <name type="common">Cocoa frosty pod rot fungus</name>
    <name type="synonym">Crinipellis roreri</name>
    <dbReference type="NCBI Taxonomy" id="1381753"/>
    <lineage>
        <taxon>Eukaryota</taxon>
        <taxon>Fungi</taxon>
        <taxon>Dikarya</taxon>
        <taxon>Basidiomycota</taxon>
        <taxon>Agaricomycotina</taxon>
        <taxon>Agaricomycetes</taxon>
        <taxon>Agaricomycetidae</taxon>
        <taxon>Agaricales</taxon>
        <taxon>Marasmiineae</taxon>
        <taxon>Marasmiaceae</taxon>
        <taxon>Moniliophthora</taxon>
    </lineage>
</organism>
<keyword evidence="5" id="KW-0804">Transcription</keyword>
<dbReference type="GO" id="GO:0006355">
    <property type="term" value="P:regulation of DNA-templated transcription"/>
    <property type="evidence" value="ECO:0007669"/>
    <property type="project" value="InterPro"/>
</dbReference>
<evidence type="ECO:0000256" key="2">
    <source>
        <dbReference type="ARBA" id="ARBA00022771"/>
    </source>
</evidence>
<feature type="domain" description="GATA-type" evidence="8">
    <location>
        <begin position="583"/>
        <end position="618"/>
    </location>
</feature>
<keyword evidence="3" id="KW-0862">Zinc</keyword>
<feature type="compositionally biased region" description="Low complexity" evidence="7">
    <location>
        <begin position="183"/>
        <end position="195"/>
    </location>
</feature>
<feature type="compositionally biased region" description="Low complexity" evidence="7">
    <location>
        <begin position="287"/>
        <end position="298"/>
    </location>
</feature>
<dbReference type="PANTHER" id="PTHR47172">
    <property type="entry name" value="OS01G0976800 PROTEIN"/>
    <property type="match status" value="1"/>
</dbReference>
<feature type="compositionally biased region" description="Pro residues" evidence="7">
    <location>
        <begin position="299"/>
        <end position="312"/>
    </location>
</feature>